<dbReference type="RefSeq" id="WP_045923103.1">
    <property type="nucleotide sequence ID" value="NZ_JBHTHW010000008.1"/>
</dbReference>
<dbReference type="SUPFAM" id="SSF143120">
    <property type="entry name" value="YefM-like"/>
    <property type="match status" value="1"/>
</dbReference>
<protein>
    <recommendedName>
        <fullName evidence="4">Antitoxin</fullName>
    </recommendedName>
</protein>
<reference evidence="2 3" key="1">
    <citation type="submission" date="2014-12" db="EMBL/GenBank/DDBJ databases">
        <title>Comparative genomics of the lactic acid bacteria isolated from the honey bee gut.</title>
        <authorList>
            <person name="Ellegaard K.M."/>
            <person name="Tamarit D."/>
            <person name="Javelind E."/>
            <person name="Olofsson T."/>
            <person name="Andersson S.G."/>
            <person name="Vasquez A."/>
        </authorList>
    </citation>
    <scope>NUCLEOTIDE SEQUENCE [LARGE SCALE GENOMIC DNA]</scope>
    <source>
        <strain evidence="2 3">Hon2</strain>
    </source>
</reference>
<dbReference type="OrthoDB" id="2327172at2"/>
<dbReference type="STRING" id="1218508.JG29_12640"/>
<dbReference type="HOGENOM" id="CLU_182192_0_0_9"/>
<accession>A0A0F4KQA7</accession>
<evidence type="ECO:0000313" key="2">
    <source>
        <dbReference type="EMBL" id="KJY48852.1"/>
    </source>
</evidence>
<evidence type="ECO:0000256" key="1">
    <source>
        <dbReference type="ARBA" id="ARBA00009981"/>
    </source>
</evidence>
<dbReference type="InterPro" id="IPR036165">
    <property type="entry name" value="YefM-like_sf"/>
</dbReference>
<name>A0A0F4KQA7_9LACO</name>
<gene>
    <name evidence="2" type="ORF">JG29_12640</name>
</gene>
<evidence type="ECO:0000313" key="3">
    <source>
        <dbReference type="Proteomes" id="UP000033695"/>
    </source>
</evidence>
<comment type="caution">
    <text evidence="2">The sequence shown here is derived from an EMBL/GenBank/DDBJ whole genome shotgun (WGS) entry which is preliminary data.</text>
</comment>
<proteinExistence type="inferred from homology"/>
<dbReference type="Gene3D" id="3.40.1620.10">
    <property type="entry name" value="YefM-like domain"/>
    <property type="match status" value="1"/>
</dbReference>
<dbReference type="NCBIfam" id="TIGR01552">
    <property type="entry name" value="phd_fam"/>
    <property type="match status" value="1"/>
</dbReference>
<dbReference type="EMBL" id="JXBZ01000008">
    <property type="protein sequence ID" value="KJY48852.1"/>
    <property type="molecule type" value="Genomic_DNA"/>
</dbReference>
<dbReference type="AlphaFoldDB" id="A0A0F4KQA7"/>
<organism evidence="2 3">
    <name type="scientific">Bombilactobacillus mellis</name>
    <dbReference type="NCBI Taxonomy" id="1218508"/>
    <lineage>
        <taxon>Bacteria</taxon>
        <taxon>Bacillati</taxon>
        <taxon>Bacillota</taxon>
        <taxon>Bacilli</taxon>
        <taxon>Lactobacillales</taxon>
        <taxon>Lactobacillaceae</taxon>
        <taxon>Bombilactobacillus</taxon>
    </lineage>
</organism>
<dbReference type="Proteomes" id="UP000033695">
    <property type="component" value="Unassembled WGS sequence"/>
</dbReference>
<comment type="similarity">
    <text evidence="1">Belongs to the phD/YefM antitoxin family.</text>
</comment>
<keyword evidence="3" id="KW-1185">Reference proteome</keyword>
<evidence type="ECO:0008006" key="4">
    <source>
        <dbReference type="Google" id="ProtNLM"/>
    </source>
</evidence>
<sequence>MTVVLTQSDFRNHIKKYLDQVNDDDEVVYIARSNSRSVAVLTQEKLYWMEKAIKAKENSLDYAIARDQLIQRDVLPDDPIIKSNDDYWEQFK</sequence>
<dbReference type="PATRIC" id="fig|1218508.4.peg.1252"/>